<evidence type="ECO:0000256" key="6">
    <source>
        <dbReference type="ARBA" id="ARBA00023136"/>
    </source>
</evidence>
<dbReference type="InterPro" id="IPR013833">
    <property type="entry name" value="Cyt_c_oxidase_su3_a-hlx"/>
</dbReference>
<keyword evidence="6 8" id="KW-0472">Membrane</keyword>
<dbReference type="Gene3D" id="1.20.120.80">
    <property type="entry name" value="Cytochrome c oxidase, subunit III, four-helix bundle"/>
    <property type="match status" value="1"/>
</dbReference>
<feature type="transmembrane region" description="Helical" evidence="8">
    <location>
        <begin position="141"/>
        <end position="164"/>
    </location>
</feature>
<reference evidence="10" key="1">
    <citation type="submission" date="2020-05" db="EMBL/GenBank/DDBJ databases">
        <authorList>
            <person name="Chiriac C."/>
            <person name="Salcher M."/>
            <person name="Ghai R."/>
            <person name="Kavagutti S V."/>
        </authorList>
    </citation>
    <scope>NUCLEOTIDE SEQUENCE</scope>
</reference>
<evidence type="ECO:0000313" key="10">
    <source>
        <dbReference type="EMBL" id="CAB4333609.1"/>
    </source>
</evidence>
<dbReference type="EMBL" id="CAESAO010000001">
    <property type="protein sequence ID" value="CAB4333609.1"/>
    <property type="molecule type" value="Genomic_DNA"/>
</dbReference>
<dbReference type="SUPFAM" id="SSF81452">
    <property type="entry name" value="Cytochrome c oxidase subunit III-like"/>
    <property type="match status" value="1"/>
</dbReference>
<evidence type="ECO:0000256" key="2">
    <source>
        <dbReference type="ARBA" id="ARBA00010581"/>
    </source>
</evidence>
<accession>A0A6J5YZW1</accession>
<dbReference type="GO" id="GO:0005886">
    <property type="term" value="C:plasma membrane"/>
    <property type="evidence" value="ECO:0007669"/>
    <property type="project" value="UniProtKB-SubCell"/>
</dbReference>
<dbReference type="InterPro" id="IPR000298">
    <property type="entry name" value="Cyt_c_oxidase-like_su3"/>
</dbReference>
<dbReference type="FunFam" id="1.20.120.80:FF:000001">
    <property type="entry name" value="Cytochrome (Ubi)quinol oxidase subunit III"/>
    <property type="match status" value="1"/>
</dbReference>
<dbReference type="GO" id="GO:0019646">
    <property type="term" value="P:aerobic electron transport chain"/>
    <property type="evidence" value="ECO:0007669"/>
    <property type="project" value="InterPro"/>
</dbReference>
<evidence type="ECO:0000256" key="3">
    <source>
        <dbReference type="ARBA" id="ARBA00022475"/>
    </source>
</evidence>
<dbReference type="AlphaFoldDB" id="A0A6J5YZW1"/>
<feature type="domain" description="Heme-copper oxidase subunit III family profile" evidence="9">
    <location>
        <begin position="33"/>
        <end position="204"/>
    </location>
</feature>
<feature type="transmembrane region" description="Helical" evidence="8">
    <location>
        <begin position="185"/>
        <end position="203"/>
    </location>
</feature>
<dbReference type="CDD" id="cd00386">
    <property type="entry name" value="Heme_Cu_Oxidase_III_like"/>
    <property type="match status" value="1"/>
</dbReference>
<evidence type="ECO:0000256" key="7">
    <source>
        <dbReference type="SAM" id="MobiDB-lite"/>
    </source>
</evidence>
<evidence type="ECO:0000259" key="9">
    <source>
        <dbReference type="PROSITE" id="PS50253"/>
    </source>
</evidence>
<keyword evidence="3" id="KW-1003">Cell membrane</keyword>
<evidence type="ECO:0000256" key="1">
    <source>
        <dbReference type="ARBA" id="ARBA00004651"/>
    </source>
</evidence>
<dbReference type="InterPro" id="IPR024791">
    <property type="entry name" value="Cyt_c/ubiquinol_Oxase_su3"/>
</dbReference>
<feature type="transmembrane region" description="Helical" evidence="8">
    <location>
        <begin position="72"/>
        <end position="91"/>
    </location>
</feature>
<keyword evidence="4 8" id="KW-0812">Transmembrane</keyword>
<dbReference type="PROSITE" id="PS50253">
    <property type="entry name" value="COX3"/>
    <property type="match status" value="1"/>
</dbReference>
<proteinExistence type="inferred from homology"/>
<feature type="transmembrane region" description="Helical" evidence="8">
    <location>
        <begin position="103"/>
        <end position="121"/>
    </location>
</feature>
<name>A0A6J5YZW1_9ZZZZ</name>
<dbReference type="Pfam" id="PF00510">
    <property type="entry name" value="COX3"/>
    <property type="match status" value="1"/>
</dbReference>
<organism evidence="10">
    <name type="scientific">freshwater metagenome</name>
    <dbReference type="NCBI Taxonomy" id="449393"/>
    <lineage>
        <taxon>unclassified sequences</taxon>
        <taxon>metagenomes</taxon>
        <taxon>ecological metagenomes</taxon>
    </lineage>
</organism>
<protein>
    <submittedName>
        <fullName evidence="10">Unannotated protein</fullName>
    </submittedName>
</protein>
<dbReference type="PANTHER" id="PTHR11403:SF2">
    <property type="entry name" value="CYTOCHROME BO(3) UBIQUINOL OXIDASE SUBUNIT 3"/>
    <property type="match status" value="1"/>
</dbReference>
<evidence type="ECO:0000256" key="4">
    <source>
        <dbReference type="ARBA" id="ARBA00022692"/>
    </source>
</evidence>
<dbReference type="PANTHER" id="PTHR11403">
    <property type="entry name" value="CYTOCHROME C OXIDASE SUBUNIT III"/>
    <property type="match status" value="1"/>
</dbReference>
<dbReference type="GO" id="GO:0004129">
    <property type="term" value="F:cytochrome-c oxidase activity"/>
    <property type="evidence" value="ECO:0007669"/>
    <property type="project" value="InterPro"/>
</dbReference>
<feature type="transmembrane region" description="Helical" evidence="8">
    <location>
        <begin position="32"/>
        <end position="56"/>
    </location>
</feature>
<evidence type="ECO:0000256" key="8">
    <source>
        <dbReference type="SAM" id="Phobius"/>
    </source>
</evidence>
<evidence type="ECO:0000256" key="5">
    <source>
        <dbReference type="ARBA" id="ARBA00022989"/>
    </source>
</evidence>
<comment type="similarity">
    <text evidence="2">Belongs to the cytochrome c oxidase subunit 3 family.</text>
</comment>
<gene>
    <name evidence="10" type="ORF">UFOPK3522_00015</name>
</gene>
<dbReference type="InterPro" id="IPR035973">
    <property type="entry name" value="Cyt_c_oxidase_su3-like_sf"/>
</dbReference>
<feature type="region of interest" description="Disordered" evidence="7">
    <location>
        <begin position="1"/>
        <end position="26"/>
    </location>
</feature>
<comment type="subcellular location">
    <subcellularLocation>
        <location evidence="1">Cell membrane</location>
        <topology evidence="1">Multi-pass membrane protein</topology>
    </subcellularLocation>
</comment>
<keyword evidence="5 8" id="KW-1133">Transmembrane helix</keyword>
<sequence>MEAASIPTPAAHEDHHHGPPTANQSSRVNSEVLGILLFIISEIMLFGAFFAAYFFIRVVNSDAWPPGDGLPVAVAAINAAILLSSSVTMHWTDVSAKRGNDMAMRVGIVTTFLLGCTFLFIQINEYLHLGFTPETSASASVFFGLTGLHGAHVVIGLLLLWMSAVRIFKGKVGPNNHRGLEVPGIYWHFVDAMWIVVFTTIYVL</sequence>